<dbReference type="Pfam" id="PF00078">
    <property type="entry name" value="RVT_1"/>
    <property type="match status" value="1"/>
</dbReference>
<keyword evidence="4" id="KW-0540">Nuclease</keyword>
<evidence type="ECO:0000256" key="7">
    <source>
        <dbReference type="ARBA" id="ARBA00022918"/>
    </source>
</evidence>
<gene>
    <name evidence="10" type="ORF">V8G54_035488</name>
</gene>
<name>A0AAQ3MFC8_VIGMU</name>
<dbReference type="InterPro" id="IPR043502">
    <property type="entry name" value="DNA/RNA_pol_sf"/>
</dbReference>
<dbReference type="GO" id="GO:0006508">
    <property type="term" value="P:proteolysis"/>
    <property type="evidence" value="ECO:0007669"/>
    <property type="project" value="UniProtKB-KW"/>
</dbReference>
<dbReference type="InterPro" id="IPR043128">
    <property type="entry name" value="Rev_trsase/Diguanyl_cyclase"/>
</dbReference>
<keyword evidence="6" id="KW-0378">Hydrolase</keyword>
<dbReference type="InterPro" id="IPR041577">
    <property type="entry name" value="RT_RNaseH_2"/>
</dbReference>
<dbReference type="GO" id="GO:0004519">
    <property type="term" value="F:endonuclease activity"/>
    <property type="evidence" value="ECO:0007669"/>
    <property type="project" value="UniProtKB-KW"/>
</dbReference>
<accession>A0AAQ3MFC8</accession>
<dbReference type="GO" id="GO:0003964">
    <property type="term" value="F:RNA-directed DNA polymerase activity"/>
    <property type="evidence" value="ECO:0007669"/>
    <property type="project" value="UniProtKB-KW"/>
</dbReference>
<protein>
    <recommendedName>
        <fullName evidence="9">Reverse transcriptase domain-containing protein</fullName>
    </recommendedName>
</protein>
<dbReference type="Pfam" id="PF17919">
    <property type="entry name" value="RT_RNaseH_2"/>
    <property type="match status" value="1"/>
</dbReference>
<evidence type="ECO:0000256" key="5">
    <source>
        <dbReference type="ARBA" id="ARBA00022759"/>
    </source>
</evidence>
<evidence type="ECO:0000256" key="8">
    <source>
        <dbReference type="ARBA" id="ARBA00023268"/>
    </source>
</evidence>
<keyword evidence="8" id="KW-0511">Multifunctional enzyme</keyword>
<proteinExistence type="predicted"/>
<dbReference type="Gene3D" id="3.10.10.10">
    <property type="entry name" value="HIV Type 1 Reverse Transcriptase, subunit A, domain 1"/>
    <property type="match status" value="1"/>
</dbReference>
<dbReference type="Gene3D" id="3.30.70.270">
    <property type="match status" value="2"/>
</dbReference>
<dbReference type="InterPro" id="IPR050951">
    <property type="entry name" value="Retrovirus_Pol_polyprotein"/>
</dbReference>
<dbReference type="SUPFAM" id="SSF56672">
    <property type="entry name" value="DNA/RNA polymerases"/>
    <property type="match status" value="1"/>
</dbReference>
<evidence type="ECO:0000256" key="2">
    <source>
        <dbReference type="ARBA" id="ARBA00022679"/>
    </source>
</evidence>
<evidence type="ECO:0000256" key="1">
    <source>
        <dbReference type="ARBA" id="ARBA00022670"/>
    </source>
</evidence>
<feature type="domain" description="Reverse transcriptase" evidence="9">
    <location>
        <begin position="177"/>
        <end position="356"/>
    </location>
</feature>
<keyword evidence="5" id="KW-0255">Endonuclease</keyword>
<reference evidence="10 11" key="1">
    <citation type="journal article" date="2023" name="Life. Sci Alliance">
        <title>Evolutionary insights into 3D genome organization and epigenetic landscape of Vigna mungo.</title>
        <authorList>
            <person name="Junaid A."/>
            <person name="Singh B."/>
            <person name="Bhatia S."/>
        </authorList>
    </citation>
    <scope>NUCLEOTIDE SEQUENCE [LARGE SCALE GENOMIC DNA]</scope>
    <source>
        <strain evidence="10">Urdbean</strain>
    </source>
</reference>
<evidence type="ECO:0000313" key="11">
    <source>
        <dbReference type="Proteomes" id="UP001374535"/>
    </source>
</evidence>
<evidence type="ECO:0000259" key="9">
    <source>
        <dbReference type="PROSITE" id="PS50878"/>
    </source>
</evidence>
<dbReference type="PANTHER" id="PTHR37984:SF5">
    <property type="entry name" value="PROTEIN NYNRIN-LIKE"/>
    <property type="match status" value="1"/>
</dbReference>
<dbReference type="AlphaFoldDB" id="A0AAQ3MFC8"/>
<keyword evidence="11" id="KW-1185">Reference proteome</keyword>
<dbReference type="PANTHER" id="PTHR37984">
    <property type="entry name" value="PROTEIN CBG26694"/>
    <property type="match status" value="1"/>
</dbReference>
<sequence length="540" mass="61765">MADGARVNITTTAKQFPWTMHNREFTSDMLLIPLGCCDVVLGIEWLVTLEDITWNFDKMVLRGTTDPGLKTARKRQSQKTITAGVHLSLLQLCDQDNDFLFHSLTTHVDYQPIPNLIEALLLQFDDIFQEPTTLPLTRPGHDHKIPLVTSINPINKRPYRYVKQQKDIIDKSVQDSLKSGIIQQSSNPFASPIVLVGKIDGSWRLCVDYQDLNKQNIKDIFPIPLVDDLLDELHGSMVFSKIDLWSGYNQVRIEDDDIHKTAFKTHRGHFEYLVMPFGLTNASATFQGLMNDVFKDYLRHFLLVFFDDILIYSKDLPHHLSHLHRVLLTMRQNSLYAKKSKCYFGVERVKYLGHFITKEGVSTDPAKILVVQNWPIPTSLKQLRGFLGLVGYYRRFVWGYGSIARPLTNMLKKDSFYWSEETKASFQSLKDYLTQSPVLALLNFSKVFVVEVDASGCGIGVVLMQDHHPIDFISRPMLYLDKNLWTAKLSQLSSLKATWKDGALRNELLHWVHAGSTSGHSGRDATLKRLKSVRAVQRND</sequence>
<dbReference type="EMBL" id="CP144690">
    <property type="protein sequence ID" value="WVY89974.1"/>
    <property type="molecule type" value="Genomic_DNA"/>
</dbReference>
<dbReference type="CDD" id="cd01647">
    <property type="entry name" value="RT_LTR"/>
    <property type="match status" value="1"/>
</dbReference>
<dbReference type="CDD" id="cd00303">
    <property type="entry name" value="retropepsin_like"/>
    <property type="match status" value="1"/>
</dbReference>
<keyword evidence="7" id="KW-0695">RNA-directed DNA polymerase</keyword>
<evidence type="ECO:0000256" key="6">
    <source>
        <dbReference type="ARBA" id="ARBA00022801"/>
    </source>
</evidence>
<evidence type="ECO:0000256" key="3">
    <source>
        <dbReference type="ARBA" id="ARBA00022695"/>
    </source>
</evidence>
<dbReference type="FunFam" id="3.30.70.270:FF:000020">
    <property type="entry name" value="Transposon Tf2-6 polyprotein-like Protein"/>
    <property type="match status" value="1"/>
</dbReference>
<dbReference type="Proteomes" id="UP001374535">
    <property type="component" value="Chromosome 11"/>
</dbReference>
<keyword evidence="3" id="KW-0548">Nucleotidyltransferase</keyword>
<dbReference type="InterPro" id="IPR000477">
    <property type="entry name" value="RT_dom"/>
</dbReference>
<dbReference type="PROSITE" id="PS50878">
    <property type="entry name" value="RT_POL"/>
    <property type="match status" value="1"/>
</dbReference>
<evidence type="ECO:0000313" key="10">
    <source>
        <dbReference type="EMBL" id="WVY89974.1"/>
    </source>
</evidence>
<evidence type="ECO:0000256" key="4">
    <source>
        <dbReference type="ARBA" id="ARBA00022722"/>
    </source>
</evidence>
<dbReference type="FunFam" id="3.10.10.10:FF:000007">
    <property type="entry name" value="Retrovirus-related Pol polyprotein from transposon 17.6-like Protein"/>
    <property type="match status" value="1"/>
</dbReference>
<organism evidence="10 11">
    <name type="scientific">Vigna mungo</name>
    <name type="common">Black gram</name>
    <name type="synonym">Phaseolus mungo</name>
    <dbReference type="NCBI Taxonomy" id="3915"/>
    <lineage>
        <taxon>Eukaryota</taxon>
        <taxon>Viridiplantae</taxon>
        <taxon>Streptophyta</taxon>
        <taxon>Embryophyta</taxon>
        <taxon>Tracheophyta</taxon>
        <taxon>Spermatophyta</taxon>
        <taxon>Magnoliopsida</taxon>
        <taxon>eudicotyledons</taxon>
        <taxon>Gunneridae</taxon>
        <taxon>Pentapetalae</taxon>
        <taxon>rosids</taxon>
        <taxon>fabids</taxon>
        <taxon>Fabales</taxon>
        <taxon>Fabaceae</taxon>
        <taxon>Papilionoideae</taxon>
        <taxon>50 kb inversion clade</taxon>
        <taxon>NPAAA clade</taxon>
        <taxon>indigoferoid/millettioid clade</taxon>
        <taxon>Phaseoleae</taxon>
        <taxon>Vigna</taxon>
    </lineage>
</organism>
<keyword evidence="1" id="KW-0645">Protease</keyword>
<dbReference type="GO" id="GO:0008233">
    <property type="term" value="F:peptidase activity"/>
    <property type="evidence" value="ECO:0007669"/>
    <property type="project" value="UniProtKB-KW"/>
</dbReference>
<keyword evidence="2" id="KW-0808">Transferase</keyword>